<dbReference type="Pfam" id="PF00098">
    <property type="entry name" value="zf-CCHC"/>
    <property type="match status" value="2"/>
</dbReference>
<dbReference type="InterPro" id="IPR005162">
    <property type="entry name" value="Retrotrans_gag_dom"/>
</dbReference>
<evidence type="ECO:0000259" key="3">
    <source>
        <dbReference type="PROSITE" id="PS50158"/>
    </source>
</evidence>
<keyword evidence="1" id="KW-0863">Zinc-finger</keyword>
<sequence>MQRSQAEQQLCEVKTRLTEAEGKNRQLSEQTRDTLTARLERCLRRYVLWQIESHNGLRLRKIEHRAAQLIVQSGRRHRRLAKKLEAYLSRSRDAVANLELELVGVLKRLGLERKLEEAATANSADRRKGRGKGKKQEPLLLVTAPPQAKRPAISPSTHEAFVREKLASTPINSYLQPLKEAPALDVEAPSQIYTTPYFLLPGDSQRRGPPFPPNPGEGGGGPPDRLMANPQGNPHPPPFTKHSYPKFKGRGDDDDADSYIKLFESVSNTNKEENDADQMCIFSSLLRKKARSWYNHKSTLPTRIDTWAKLWENFLRRFHELGYDSHVLTKLRNLQRERKENLRDYTKRFQDLLDRIPKTREGVPYSTQQAIDSRRKRRPATPSSEESLSSEESSESEDSSSLDDEWHRKKATGKKKGKRMAMPPKSLNAILSKFDALLKDFADLKIHMIGGQDRRKSSSQLRAKLWCTTWMKIPTPNTCYNCGGMGHYSPQCPHPRRQMEYVPLCSNCRKPGHTAAECDQQPALRPTVGFVNPPSKDDVQVNQLTKSSEKVREDEAWPDDEVMVGKVETRSSARHKEAARESSKKDKRSDSRAAKEAKSNPKERRNRKLDPPVQKTRVSKEERESSERSGSNSDEFRDPNCPDGALITVPWKKVPHEGEMQSTSSGYTSAEYTTSIDEEDKEVNYMECYEIEEEGLVDTADDDWQLAMGLRRIEISHTEGVVDPSDYQDVKLRP</sequence>
<proteinExistence type="predicted"/>
<evidence type="ECO:0000256" key="2">
    <source>
        <dbReference type="SAM" id="MobiDB-lite"/>
    </source>
</evidence>
<feature type="domain" description="CCHC-type" evidence="3">
    <location>
        <begin position="479"/>
        <end position="493"/>
    </location>
</feature>
<feature type="compositionally biased region" description="Polar residues" evidence="2">
    <location>
        <begin position="660"/>
        <end position="675"/>
    </location>
</feature>
<reference evidence="4" key="1">
    <citation type="submission" date="2016-03" db="EMBL/GenBank/DDBJ databases">
        <title>Mechanisms controlling the formation of the plant cell surface in tip-growing cells are functionally conserved among land plants.</title>
        <authorList>
            <person name="Honkanen S."/>
            <person name="Jones V.A."/>
            <person name="Morieri G."/>
            <person name="Champion C."/>
            <person name="Hetherington A.J."/>
            <person name="Kelly S."/>
            <person name="Saint-Marcoux D."/>
            <person name="Proust H."/>
            <person name="Prescott H."/>
            <person name="Dolan L."/>
        </authorList>
    </citation>
    <scope>NUCLEOTIDE SEQUENCE [LARGE SCALE GENOMIC DNA]</scope>
    <source>
        <tissue evidence="4">Whole gametophyte</tissue>
    </source>
</reference>
<dbReference type="SUPFAM" id="SSF57756">
    <property type="entry name" value="Retrovirus zinc finger-like domains"/>
    <property type="match status" value="1"/>
</dbReference>
<dbReference type="InterPro" id="IPR001878">
    <property type="entry name" value="Znf_CCHC"/>
</dbReference>
<name>A0A176VQ47_MARPO</name>
<dbReference type="PANTHER" id="PTHR33223">
    <property type="entry name" value="CCHC-TYPE DOMAIN-CONTAINING PROTEIN"/>
    <property type="match status" value="1"/>
</dbReference>
<dbReference type="Gene3D" id="4.10.60.10">
    <property type="entry name" value="Zinc finger, CCHC-type"/>
    <property type="match status" value="1"/>
</dbReference>
<dbReference type="SMART" id="SM00343">
    <property type="entry name" value="ZnF_C2HC"/>
    <property type="match status" value="2"/>
</dbReference>
<dbReference type="GO" id="GO:0008270">
    <property type="term" value="F:zinc ion binding"/>
    <property type="evidence" value="ECO:0007669"/>
    <property type="project" value="UniProtKB-KW"/>
</dbReference>
<organism evidence="4 5">
    <name type="scientific">Marchantia polymorpha subsp. ruderalis</name>
    <dbReference type="NCBI Taxonomy" id="1480154"/>
    <lineage>
        <taxon>Eukaryota</taxon>
        <taxon>Viridiplantae</taxon>
        <taxon>Streptophyta</taxon>
        <taxon>Embryophyta</taxon>
        <taxon>Marchantiophyta</taxon>
        <taxon>Marchantiopsida</taxon>
        <taxon>Marchantiidae</taxon>
        <taxon>Marchantiales</taxon>
        <taxon>Marchantiaceae</taxon>
        <taxon>Marchantia</taxon>
    </lineage>
</organism>
<gene>
    <name evidence="4" type="ORF">AXG93_3084s1010</name>
</gene>
<feature type="domain" description="CCHC-type" evidence="3">
    <location>
        <begin position="505"/>
        <end position="520"/>
    </location>
</feature>
<keyword evidence="1" id="KW-0862">Zinc</keyword>
<dbReference type="Pfam" id="PF03732">
    <property type="entry name" value="Retrotrans_gag"/>
    <property type="match status" value="1"/>
</dbReference>
<protein>
    <recommendedName>
        <fullName evidence="3">CCHC-type domain-containing protein</fullName>
    </recommendedName>
</protein>
<dbReference type="PROSITE" id="PS50158">
    <property type="entry name" value="ZF_CCHC"/>
    <property type="match status" value="2"/>
</dbReference>
<evidence type="ECO:0000256" key="1">
    <source>
        <dbReference type="PROSITE-ProRule" id="PRU00047"/>
    </source>
</evidence>
<feature type="region of interest" description="Disordered" evidence="2">
    <location>
        <begin position="527"/>
        <end position="679"/>
    </location>
</feature>
<dbReference type="GO" id="GO:0003676">
    <property type="term" value="F:nucleic acid binding"/>
    <property type="evidence" value="ECO:0007669"/>
    <property type="project" value="InterPro"/>
</dbReference>
<feature type="region of interest" description="Disordered" evidence="2">
    <location>
        <begin position="363"/>
        <end position="424"/>
    </location>
</feature>
<keyword evidence="5" id="KW-1185">Reference proteome</keyword>
<feature type="compositionally biased region" description="Acidic residues" evidence="2">
    <location>
        <begin position="388"/>
        <end position="403"/>
    </location>
</feature>
<accession>A0A176VQ47</accession>
<dbReference type="InterPro" id="IPR036875">
    <property type="entry name" value="Znf_CCHC_sf"/>
</dbReference>
<feature type="compositionally biased region" description="Basic and acidic residues" evidence="2">
    <location>
        <begin position="618"/>
        <end position="627"/>
    </location>
</feature>
<dbReference type="PANTHER" id="PTHR33223:SF6">
    <property type="entry name" value="CCHC-TYPE DOMAIN-CONTAINING PROTEIN"/>
    <property type="match status" value="1"/>
</dbReference>
<dbReference type="AlphaFoldDB" id="A0A176VQ47"/>
<keyword evidence="1" id="KW-0479">Metal-binding</keyword>
<dbReference type="EMBL" id="LVLJ01003274">
    <property type="protein sequence ID" value="OAE22085.1"/>
    <property type="molecule type" value="Genomic_DNA"/>
</dbReference>
<dbReference type="Proteomes" id="UP000077202">
    <property type="component" value="Unassembled WGS sequence"/>
</dbReference>
<evidence type="ECO:0000313" key="5">
    <source>
        <dbReference type="Proteomes" id="UP000077202"/>
    </source>
</evidence>
<feature type="region of interest" description="Disordered" evidence="2">
    <location>
        <begin position="117"/>
        <end position="136"/>
    </location>
</feature>
<feature type="compositionally biased region" description="Basic residues" evidence="2">
    <location>
        <begin position="408"/>
        <end position="419"/>
    </location>
</feature>
<feature type="region of interest" description="Disordered" evidence="2">
    <location>
        <begin position="201"/>
        <end position="244"/>
    </location>
</feature>
<comment type="caution">
    <text evidence="4">The sequence shown here is derived from an EMBL/GenBank/DDBJ whole genome shotgun (WGS) entry which is preliminary data.</text>
</comment>
<feature type="compositionally biased region" description="Basic and acidic residues" evidence="2">
    <location>
        <begin position="567"/>
        <end position="603"/>
    </location>
</feature>
<evidence type="ECO:0000313" key="4">
    <source>
        <dbReference type="EMBL" id="OAE22085.1"/>
    </source>
</evidence>